<evidence type="ECO:0000313" key="3">
    <source>
        <dbReference type="Proteomes" id="UP001318860"/>
    </source>
</evidence>
<sequence length="94" mass="10425">MEHILKPCITIQTSIVREHNDRYVNDTNDEGNDDADVEGYDDDVDVDDWLLDDEGILEGEGDDVVLDDEGIPEAEGQSEEDIGDGVHDDDDSAF</sequence>
<comment type="caution">
    <text evidence="2">The sequence shown here is derived from an EMBL/GenBank/DDBJ whole genome shotgun (WGS) entry which is preliminary data.</text>
</comment>
<evidence type="ECO:0000313" key="2">
    <source>
        <dbReference type="EMBL" id="KAK6158223.1"/>
    </source>
</evidence>
<accession>A0ABR0XG99</accession>
<dbReference type="EMBL" id="JABTTQ020000004">
    <property type="protein sequence ID" value="KAK6158223.1"/>
    <property type="molecule type" value="Genomic_DNA"/>
</dbReference>
<proteinExistence type="predicted"/>
<keyword evidence="3" id="KW-1185">Reference proteome</keyword>
<feature type="compositionally biased region" description="Acidic residues" evidence="1">
    <location>
        <begin position="27"/>
        <end position="45"/>
    </location>
</feature>
<reference evidence="2 3" key="1">
    <citation type="journal article" date="2021" name="Comput. Struct. Biotechnol. J.">
        <title>De novo genome assembly of the potent medicinal plant Rehmannia glutinosa using nanopore technology.</title>
        <authorList>
            <person name="Ma L."/>
            <person name="Dong C."/>
            <person name="Song C."/>
            <person name="Wang X."/>
            <person name="Zheng X."/>
            <person name="Niu Y."/>
            <person name="Chen S."/>
            <person name="Feng W."/>
        </authorList>
    </citation>
    <scope>NUCLEOTIDE SEQUENCE [LARGE SCALE GENOMIC DNA]</scope>
    <source>
        <strain evidence="2">DH-2019</strain>
    </source>
</reference>
<evidence type="ECO:0000256" key="1">
    <source>
        <dbReference type="SAM" id="MobiDB-lite"/>
    </source>
</evidence>
<feature type="region of interest" description="Disordered" evidence="1">
    <location>
        <begin position="22"/>
        <end position="45"/>
    </location>
</feature>
<dbReference type="Proteomes" id="UP001318860">
    <property type="component" value="Unassembled WGS sequence"/>
</dbReference>
<name>A0ABR0XG99_REHGL</name>
<organism evidence="2 3">
    <name type="scientific">Rehmannia glutinosa</name>
    <name type="common">Chinese foxglove</name>
    <dbReference type="NCBI Taxonomy" id="99300"/>
    <lineage>
        <taxon>Eukaryota</taxon>
        <taxon>Viridiplantae</taxon>
        <taxon>Streptophyta</taxon>
        <taxon>Embryophyta</taxon>
        <taxon>Tracheophyta</taxon>
        <taxon>Spermatophyta</taxon>
        <taxon>Magnoliopsida</taxon>
        <taxon>eudicotyledons</taxon>
        <taxon>Gunneridae</taxon>
        <taxon>Pentapetalae</taxon>
        <taxon>asterids</taxon>
        <taxon>lamiids</taxon>
        <taxon>Lamiales</taxon>
        <taxon>Orobanchaceae</taxon>
        <taxon>Rehmannieae</taxon>
        <taxon>Rehmannia</taxon>
    </lineage>
</organism>
<protein>
    <submittedName>
        <fullName evidence="2">Uncharacterized protein</fullName>
    </submittedName>
</protein>
<gene>
    <name evidence="2" type="ORF">DH2020_005537</name>
</gene>
<feature type="region of interest" description="Disordered" evidence="1">
    <location>
        <begin position="57"/>
        <end position="94"/>
    </location>
</feature>